<sequence length="621" mass="70163">MEITKESYPLARPGVSIGNGISSALVWAPDANSVEIVTDKNIVVSLEKGSFGYWGKEKSGLTDRDLYKIRINGKEQFPDPASLCQPEGVHGFSRILDISKFSWSDSSWKGAELGDMIIYELHVGTFSKTGDFIGVVEKLDYLVDLGVNAIELMPVAQFPGERNWGYDGVFPFAVQNSYGGASELQKLVNACHNKGIAVILDVVYNHMGPEGNYLGCFGPYFTQKYKTPWGDAINFDDAGSHGVRHFFIQNALMWMRDFHIDGLRLDAVHAIKDFGALHFLQELNSEVENLNRKTGKNHFLIGECDLNDVRYINPVQSGGYALNAQWSDEFHHALHSMVTGEQNGYYSDFGGVEPLVKTLKNAYVYDGNYSRHRDKFFGSKTNGQCGSKFVVFSQNHDQIGNRMNGDRLSHLVGFEKLKLIAGFTILSPYVPLIFMGEEYGENAPFLYFTHHGDKELIETVRKGRANEFKEFMSGDKKISDTQAEDTFNRSKLTNWSQVNKKQRLLHRFYKALIKLRRSDFDFSPRFSRENIEVSSEGQLVILKKNKTISGLDIYYNFSKDRVKKVLGEKVNLQSMVFCSSSEQWGGSQNEALIHTPKGYELNLPGFSFCVIREYNSKNRTG</sequence>
<dbReference type="SMART" id="SM00642">
    <property type="entry name" value="Aamy"/>
    <property type="match status" value="1"/>
</dbReference>
<evidence type="ECO:0000256" key="5">
    <source>
        <dbReference type="ARBA" id="ARBA00015938"/>
    </source>
</evidence>
<keyword evidence="20" id="KW-1185">Reference proteome</keyword>
<dbReference type="NCBIfam" id="TIGR02402">
    <property type="entry name" value="trehalose_TreZ"/>
    <property type="match status" value="1"/>
</dbReference>
<comment type="similarity">
    <text evidence="3 14">Belongs to the glycosyl hydrolase 13 family.</text>
</comment>
<dbReference type="Proteomes" id="UP000295221">
    <property type="component" value="Unassembled WGS sequence"/>
</dbReference>
<evidence type="ECO:0000256" key="6">
    <source>
        <dbReference type="ARBA" id="ARBA00022490"/>
    </source>
</evidence>
<evidence type="ECO:0000313" key="20">
    <source>
        <dbReference type="Proteomes" id="UP000295221"/>
    </source>
</evidence>
<evidence type="ECO:0000256" key="1">
    <source>
        <dbReference type="ARBA" id="ARBA00004496"/>
    </source>
</evidence>
<evidence type="ECO:0000256" key="7">
    <source>
        <dbReference type="ARBA" id="ARBA00022801"/>
    </source>
</evidence>
<evidence type="ECO:0000256" key="9">
    <source>
        <dbReference type="ARBA" id="ARBA00023295"/>
    </source>
</evidence>
<proteinExistence type="inferred from homology"/>
<dbReference type="CDD" id="cd02853">
    <property type="entry name" value="E_set_MTHase_like_N"/>
    <property type="match status" value="1"/>
</dbReference>
<feature type="binding site" evidence="16">
    <location>
        <begin position="396"/>
        <end position="401"/>
    </location>
    <ligand>
        <name>substrate</name>
    </ligand>
</feature>
<keyword evidence="9 14" id="KW-0326">Glycosidase</keyword>
<dbReference type="CDD" id="cd11325">
    <property type="entry name" value="AmyAc_GTHase"/>
    <property type="match status" value="1"/>
</dbReference>
<dbReference type="EC" id="3.2.1.141" evidence="4 13"/>
<dbReference type="GO" id="GO:0005737">
    <property type="term" value="C:cytoplasm"/>
    <property type="evidence" value="ECO:0007669"/>
    <property type="project" value="UniProtKB-SubCell"/>
</dbReference>
<dbReference type="InterPro" id="IPR044901">
    <property type="entry name" value="Trehalose_TreZ_E-set_sf"/>
</dbReference>
<feature type="binding site" evidence="16">
    <location>
        <begin position="328"/>
        <end position="332"/>
    </location>
    <ligand>
        <name>substrate</name>
    </ligand>
</feature>
<comment type="caution">
    <text evidence="19">The sequence shown here is derived from an EMBL/GenBank/DDBJ whole genome shotgun (WGS) entry which is preliminary data.</text>
</comment>
<evidence type="ECO:0000256" key="11">
    <source>
        <dbReference type="ARBA" id="ARBA00033284"/>
    </source>
</evidence>
<dbReference type="InterPro" id="IPR012768">
    <property type="entry name" value="Trehalose_TreZ"/>
</dbReference>
<evidence type="ECO:0000256" key="15">
    <source>
        <dbReference type="PIRSR" id="PIRSR006337-1"/>
    </source>
</evidence>
<name>A0A4R2GJH8_9BACT</name>
<dbReference type="Gene3D" id="3.20.20.80">
    <property type="entry name" value="Glycosidases"/>
    <property type="match status" value="1"/>
</dbReference>
<feature type="active site" description="Nucleophile" evidence="15">
    <location>
        <position position="266"/>
    </location>
</feature>
<evidence type="ECO:0000313" key="19">
    <source>
        <dbReference type="EMBL" id="TCO08830.1"/>
    </source>
</evidence>
<reference evidence="19 20" key="1">
    <citation type="submission" date="2019-03" db="EMBL/GenBank/DDBJ databases">
        <title>Genomic Encyclopedia of Type Strains, Phase IV (KMG-IV): sequencing the most valuable type-strain genomes for metagenomic binning, comparative biology and taxonomic classification.</title>
        <authorList>
            <person name="Goeker M."/>
        </authorList>
    </citation>
    <scope>NUCLEOTIDE SEQUENCE [LARGE SCALE GENOMIC DNA]</scope>
    <source>
        <strain evidence="19 20">DSM 24179</strain>
    </source>
</reference>
<evidence type="ECO:0000256" key="3">
    <source>
        <dbReference type="ARBA" id="ARBA00008061"/>
    </source>
</evidence>
<dbReference type="SUPFAM" id="SSF81296">
    <property type="entry name" value="E set domains"/>
    <property type="match status" value="1"/>
</dbReference>
<dbReference type="Gene3D" id="1.10.10.760">
    <property type="entry name" value="E-set domains of sugar-utilizing enzymes"/>
    <property type="match status" value="1"/>
</dbReference>
<evidence type="ECO:0000256" key="2">
    <source>
        <dbReference type="ARBA" id="ARBA00005199"/>
    </source>
</evidence>
<evidence type="ECO:0000259" key="18">
    <source>
        <dbReference type="SMART" id="SM00642"/>
    </source>
</evidence>
<keyword evidence="8" id="KW-0119">Carbohydrate metabolism</keyword>
<dbReference type="PIRSF" id="PIRSF006337">
    <property type="entry name" value="Trehalose_TreZ"/>
    <property type="match status" value="1"/>
</dbReference>
<dbReference type="InterPro" id="IPR013783">
    <property type="entry name" value="Ig-like_fold"/>
</dbReference>
<feature type="active site" description="Proton donor" evidence="15">
    <location>
        <position position="303"/>
    </location>
</feature>
<evidence type="ECO:0000256" key="14">
    <source>
        <dbReference type="PIRNR" id="PIRNR006337"/>
    </source>
</evidence>
<evidence type="ECO:0000256" key="13">
    <source>
        <dbReference type="NCBIfam" id="TIGR02402"/>
    </source>
</evidence>
<comment type="subcellular location">
    <subcellularLocation>
        <location evidence="1 15">Cytoplasm</location>
    </subcellularLocation>
</comment>
<dbReference type="Gene3D" id="2.60.40.10">
    <property type="entry name" value="Immunoglobulins"/>
    <property type="match status" value="1"/>
</dbReference>
<dbReference type="EMBL" id="SLWK01000004">
    <property type="protein sequence ID" value="TCO08830.1"/>
    <property type="molecule type" value="Genomic_DNA"/>
</dbReference>
<dbReference type="SUPFAM" id="SSF51445">
    <property type="entry name" value="(Trans)glycosidases"/>
    <property type="match status" value="1"/>
</dbReference>
<dbReference type="InterPro" id="IPR006047">
    <property type="entry name" value="GH13_cat_dom"/>
</dbReference>
<dbReference type="GO" id="GO:0033942">
    <property type="term" value="F:4-alpha-D-(1-&gt;4)-alpha-D-glucanotrehalose trehalohydrolase activity"/>
    <property type="evidence" value="ECO:0007669"/>
    <property type="project" value="UniProtKB-EC"/>
</dbReference>
<comment type="catalytic activity">
    <reaction evidence="12 14">
        <text>hydrolysis of (1-&gt;4)-alpha-D-glucosidic linkage in 4-alpha-D-[(1-&gt;4)-alpha-D-glucanosyl]n trehalose to yield trehalose and (1-&gt;4)-alpha-D-glucan.</text>
        <dbReference type="EC" id="3.2.1.141"/>
    </reaction>
</comment>
<dbReference type="Pfam" id="PF00128">
    <property type="entry name" value="Alpha-amylase"/>
    <property type="match status" value="1"/>
</dbReference>
<dbReference type="InterPro" id="IPR017853">
    <property type="entry name" value="GH"/>
</dbReference>
<gene>
    <name evidence="19" type="ORF">EV194_104141</name>
</gene>
<evidence type="ECO:0000256" key="12">
    <source>
        <dbReference type="ARBA" id="ARBA00034013"/>
    </source>
</evidence>
<organism evidence="19 20">
    <name type="scientific">Natronoflexus pectinivorans</name>
    <dbReference type="NCBI Taxonomy" id="682526"/>
    <lineage>
        <taxon>Bacteria</taxon>
        <taxon>Pseudomonadati</taxon>
        <taxon>Bacteroidota</taxon>
        <taxon>Bacteroidia</taxon>
        <taxon>Marinilabiliales</taxon>
        <taxon>Marinilabiliaceae</taxon>
        <taxon>Natronoflexus</taxon>
    </lineage>
</organism>
<dbReference type="GO" id="GO:0005992">
    <property type="term" value="P:trehalose biosynthetic process"/>
    <property type="evidence" value="ECO:0007669"/>
    <property type="project" value="UniProtKB-UniRule"/>
</dbReference>
<dbReference type="OrthoDB" id="9761875at2"/>
<evidence type="ECO:0000256" key="10">
    <source>
        <dbReference type="ARBA" id="ARBA00032057"/>
    </source>
</evidence>
<feature type="domain" description="Glycosyl hydrolase family 13 catalytic" evidence="18">
    <location>
        <begin position="120"/>
        <end position="516"/>
    </location>
</feature>
<feature type="site" description="Transition state stabilizer" evidence="17">
    <location>
        <position position="397"/>
    </location>
</feature>
<dbReference type="InterPro" id="IPR014756">
    <property type="entry name" value="Ig_E-set"/>
</dbReference>
<dbReference type="PANTHER" id="PTHR43651:SF11">
    <property type="entry name" value="MALTO-OLIGOSYLTREHALOSE TREHALOHYDROLASE"/>
    <property type="match status" value="1"/>
</dbReference>
<evidence type="ECO:0000256" key="16">
    <source>
        <dbReference type="PIRSR" id="PIRSR006337-2"/>
    </source>
</evidence>
<dbReference type="RefSeq" id="WP_132433412.1">
    <property type="nucleotide sequence ID" value="NZ_SLWK01000004.1"/>
</dbReference>
<evidence type="ECO:0000256" key="8">
    <source>
        <dbReference type="ARBA" id="ARBA00023277"/>
    </source>
</evidence>
<dbReference type="AlphaFoldDB" id="A0A4R2GJH8"/>
<accession>A0A4R2GJH8</accession>
<comment type="pathway">
    <text evidence="2 14">Glycan biosynthesis; trehalose biosynthesis.</text>
</comment>
<dbReference type="UniPathway" id="UPA00299"/>
<protein>
    <recommendedName>
        <fullName evidence="5 13">Malto-oligosyltrehalose trehalohydrolase</fullName>
        <shortName evidence="14">MTHase</shortName>
        <ecNumber evidence="4 13">3.2.1.141</ecNumber>
    </recommendedName>
    <alternativeName>
        <fullName evidence="11 14">4-alpha-D-((1-&gt;4)-alpha-D-glucano)trehalose trehalohydrolase</fullName>
    </alternativeName>
    <alternativeName>
        <fullName evidence="10 14">Maltooligosyl trehalose trehalohydrolase</fullName>
    </alternativeName>
</protein>
<keyword evidence="7 14" id="KW-0378">Hydrolase</keyword>
<feature type="binding site" evidence="16">
    <location>
        <begin position="264"/>
        <end position="269"/>
    </location>
    <ligand>
        <name>substrate</name>
    </ligand>
</feature>
<dbReference type="PANTHER" id="PTHR43651">
    <property type="entry name" value="1,4-ALPHA-GLUCAN-BRANCHING ENZYME"/>
    <property type="match status" value="1"/>
</dbReference>
<keyword evidence="6" id="KW-0963">Cytoplasm</keyword>
<evidence type="ECO:0000256" key="4">
    <source>
        <dbReference type="ARBA" id="ARBA00012268"/>
    </source>
</evidence>
<evidence type="ECO:0000256" key="17">
    <source>
        <dbReference type="PIRSR" id="PIRSR006337-3"/>
    </source>
</evidence>